<protein>
    <submittedName>
        <fullName evidence="2">Uncharacterized protein</fullName>
    </submittedName>
</protein>
<evidence type="ECO:0000256" key="1">
    <source>
        <dbReference type="SAM" id="Phobius"/>
    </source>
</evidence>
<feature type="transmembrane region" description="Helical" evidence="1">
    <location>
        <begin position="127"/>
        <end position="145"/>
    </location>
</feature>
<accession>A0A4R2Q3J3</accession>
<feature type="transmembrane region" description="Helical" evidence="1">
    <location>
        <begin position="97"/>
        <end position="115"/>
    </location>
</feature>
<organism evidence="2 3">
    <name type="scientific">Rhodovulum marinum</name>
    <dbReference type="NCBI Taxonomy" id="320662"/>
    <lineage>
        <taxon>Bacteria</taxon>
        <taxon>Pseudomonadati</taxon>
        <taxon>Pseudomonadota</taxon>
        <taxon>Alphaproteobacteria</taxon>
        <taxon>Rhodobacterales</taxon>
        <taxon>Paracoccaceae</taxon>
        <taxon>Rhodovulum</taxon>
    </lineage>
</organism>
<dbReference type="OrthoDB" id="7857810at2"/>
<dbReference type="RefSeq" id="WP_132460986.1">
    <property type="nucleotide sequence ID" value="NZ_SLXP01000002.1"/>
</dbReference>
<dbReference type="EMBL" id="SLXP01000002">
    <property type="protein sequence ID" value="TCP43137.1"/>
    <property type="molecule type" value="Genomic_DNA"/>
</dbReference>
<sequence length="146" mass="16126">MEYKIVDEDFVRDYETPAPEPKPQKRRRASDFWAAPRLHAVTPDATLKQWDGVPPYAVVAFIGYLIALTLVFSNQLVPYCIENFAQPQNCAPIFDKILPIVLAAIVVAPAISGAVQRMGGNRTAGFVFALTAVAVPPLMLGWHYLV</sequence>
<evidence type="ECO:0000313" key="3">
    <source>
        <dbReference type="Proteomes" id="UP000294835"/>
    </source>
</evidence>
<dbReference type="Proteomes" id="UP000294835">
    <property type="component" value="Unassembled WGS sequence"/>
</dbReference>
<keyword evidence="1" id="KW-1133">Transmembrane helix</keyword>
<keyword evidence="1" id="KW-0812">Transmembrane</keyword>
<reference evidence="2 3" key="1">
    <citation type="submission" date="2019-03" db="EMBL/GenBank/DDBJ databases">
        <title>Genomic Encyclopedia of Type Strains, Phase IV (KMG-IV): sequencing the most valuable type-strain genomes for metagenomic binning, comparative biology and taxonomic classification.</title>
        <authorList>
            <person name="Goeker M."/>
        </authorList>
    </citation>
    <scope>NUCLEOTIDE SEQUENCE [LARGE SCALE GENOMIC DNA]</scope>
    <source>
        <strain evidence="2 3">DSM 18063</strain>
    </source>
</reference>
<name>A0A4R2Q3J3_9RHOB</name>
<gene>
    <name evidence="2" type="ORF">EV662_102330</name>
</gene>
<keyword evidence="1" id="KW-0472">Membrane</keyword>
<proteinExistence type="predicted"/>
<comment type="caution">
    <text evidence="2">The sequence shown here is derived from an EMBL/GenBank/DDBJ whole genome shotgun (WGS) entry which is preliminary data.</text>
</comment>
<evidence type="ECO:0000313" key="2">
    <source>
        <dbReference type="EMBL" id="TCP43137.1"/>
    </source>
</evidence>
<keyword evidence="3" id="KW-1185">Reference proteome</keyword>
<dbReference type="AlphaFoldDB" id="A0A4R2Q3J3"/>
<feature type="transmembrane region" description="Helical" evidence="1">
    <location>
        <begin position="56"/>
        <end position="77"/>
    </location>
</feature>